<evidence type="ECO:0000313" key="11">
    <source>
        <dbReference type="EMBL" id="ACZ40874.1"/>
    </source>
</evidence>
<dbReference type="Gene3D" id="3.30.559.10">
    <property type="entry name" value="Chloramphenicol acetyltransferase-like domain"/>
    <property type="match status" value="1"/>
</dbReference>
<dbReference type="PROSITE" id="PS50968">
    <property type="entry name" value="BIOTINYL_LIPOYL"/>
    <property type="match status" value="1"/>
</dbReference>
<evidence type="ECO:0000256" key="4">
    <source>
        <dbReference type="ARBA" id="ARBA00022679"/>
    </source>
</evidence>
<dbReference type="InterPro" id="IPR000089">
    <property type="entry name" value="Biotin_lipoyl"/>
</dbReference>
<dbReference type="RefSeq" id="WP_012873909.1">
    <property type="nucleotide sequence ID" value="NC_013524.1"/>
</dbReference>
<dbReference type="GO" id="GO:0031405">
    <property type="term" value="F:lipoic acid binding"/>
    <property type="evidence" value="ECO:0007669"/>
    <property type="project" value="TreeGrafter"/>
</dbReference>
<evidence type="ECO:0000256" key="1">
    <source>
        <dbReference type="ARBA" id="ARBA00001938"/>
    </source>
</evidence>
<reference evidence="12" key="1">
    <citation type="submission" date="2009-11" db="EMBL/GenBank/DDBJ databases">
        <title>The complete chromosome 2 of Sphaerobacter thermophilus DSM 20745.</title>
        <authorList>
            <person name="Lucas S."/>
            <person name="Copeland A."/>
            <person name="Lapidus A."/>
            <person name="Glavina del Rio T."/>
            <person name="Dalin E."/>
            <person name="Tice H."/>
            <person name="Bruce D."/>
            <person name="Goodwin L."/>
            <person name="Pitluck S."/>
            <person name="Kyrpides N."/>
            <person name="Mavromatis K."/>
            <person name="Ivanova N."/>
            <person name="Mikhailova N."/>
            <person name="LaButti K.M."/>
            <person name="Clum A."/>
            <person name="Sun H.I."/>
            <person name="Brettin T."/>
            <person name="Detter J.C."/>
            <person name="Han C."/>
            <person name="Larimer F."/>
            <person name="Land M."/>
            <person name="Hauser L."/>
            <person name="Markowitz V."/>
            <person name="Cheng J.F."/>
            <person name="Hugenholtz P."/>
            <person name="Woyke T."/>
            <person name="Wu D."/>
            <person name="Steenblock K."/>
            <person name="Schneider S."/>
            <person name="Pukall R."/>
            <person name="Goeker M."/>
            <person name="Klenk H.P."/>
            <person name="Eisen J.A."/>
        </authorList>
    </citation>
    <scope>NUCLEOTIDE SEQUENCE [LARGE SCALE GENOMIC DNA]</scope>
    <source>
        <strain evidence="12">ATCC 49802 / DSM 20745 / S 6022</strain>
    </source>
</reference>
<dbReference type="InParanoid" id="D1CAN1"/>
<dbReference type="Pfam" id="PF02817">
    <property type="entry name" value="E3_binding"/>
    <property type="match status" value="1"/>
</dbReference>
<dbReference type="CDD" id="cd06849">
    <property type="entry name" value="lipoyl_domain"/>
    <property type="match status" value="1"/>
</dbReference>
<dbReference type="InterPro" id="IPR036625">
    <property type="entry name" value="E3-bd_dom_sf"/>
</dbReference>
<dbReference type="EC" id="2.3.1.-" evidence="7"/>
<proteinExistence type="inferred from homology"/>
<dbReference type="PANTHER" id="PTHR43178:SF5">
    <property type="entry name" value="LIPOAMIDE ACYLTRANSFERASE COMPONENT OF BRANCHED-CHAIN ALPHA-KETO ACID DEHYDROGENASE COMPLEX, MITOCHONDRIAL"/>
    <property type="match status" value="1"/>
</dbReference>
<feature type="region of interest" description="Disordered" evidence="8">
    <location>
        <begin position="110"/>
        <end position="135"/>
    </location>
</feature>
<dbReference type="SUPFAM" id="SSF47005">
    <property type="entry name" value="Peripheral subunit-binding domain of 2-oxo acid dehydrogenase complex"/>
    <property type="match status" value="1"/>
</dbReference>
<evidence type="ECO:0000259" key="9">
    <source>
        <dbReference type="PROSITE" id="PS50968"/>
    </source>
</evidence>
<dbReference type="GO" id="GO:0016407">
    <property type="term" value="F:acetyltransferase activity"/>
    <property type="evidence" value="ECO:0007669"/>
    <property type="project" value="TreeGrafter"/>
</dbReference>
<evidence type="ECO:0000256" key="2">
    <source>
        <dbReference type="ARBA" id="ARBA00007317"/>
    </source>
</evidence>
<dbReference type="Gene3D" id="4.10.320.10">
    <property type="entry name" value="E3-binding domain"/>
    <property type="match status" value="1"/>
</dbReference>
<organism evidence="11 12">
    <name type="scientific">Sphaerobacter thermophilus (strain ATCC 49802 / DSM 20745 / KCCM 41009 / NCIMB 13125 / S 6022)</name>
    <dbReference type="NCBI Taxonomy" id="479434"/>
    <lineage>
        <taxon>Bacteria</taxon>
        <taxon>Pseudomonadati</taxon>
        <taxon>Thermomicrobiota</taxon>
        <taxon>Thermomicrobia</taxon>
        <taxon>Sphaerobacterales</taxon>
        <taxon>Sphaerobacterineae</taxon>
        <taxon>Sphaerobacteraceae</taxon>
        <taxon>Sphaerobacter</taxon>
    </lineage>
</organism>
<keyword evidence="6 7" id="KW-0012">Acyltransferase</keyword>
<dbReference type="FunCoup" id="D1CAN1">
    <property type="interactions" value="222"/>
</dbReference>
<sequence>MSTTRHGTVVRLPKLGESVTEGTIGTWLKQVGDRVEKYDPLVEITTDKVNAEIPSPVTGILTEIRAAEGDTLPVGAEICVIAEEGTEASNAPAEPETGAAAQERINGALAAGPARGHAPRRTGRESAEELLRTRSSPAVRRIAEEHGIDIAQVPGTGLSGRVTKQDILRYIAEREAQPAAAAAPEREEAAVDAAAAAIQETAAPPKPAEVAAQPEPSAARPVVELPVEKPEIPIWEGDQIVPVTPMRKQIAAHMVRSERTAPHVTLWMEVDMSGVVEARARAQERFRQEEGFELTYLPFVVKAVVHALCEHPRVNAVWDEDRIILRKAINIGIAVGMEDGLIVPVIKNADEKSIVGLARAIRDLATRARSGQLTLDDVQGGTFTVNNPGTFGTILSTPIIVQPQSAILSTEAVVKRPVVIDDAIAIRPMMNLSMSFDHRILDGLAGARFLATVKQWLEAFRPDTPLY</sequence>
<dbReference type="PROSITE" id="PS00189">
    <property type="entry name" value="LIPOYL"/>
    <property type="match status" value="1"/>
</dbReference>
<dbReference type="Pfam" id="PF00198">
    <property type="entry name" value="2-oxoacid_dh"/>
    <property type="match status" value="1"/>
</dbReference>
<dbReference type="SUPFAM" id="SSF51230">
    <property type="entry name" value="Single hybrid motif"/>
    <property type="match status" value="1"/>
</dbReference>
<evidence type="ECO:0000256" key="8">
    <source>
        <dbReference type="SAM" id="MobiDB-lite"/>
    </source>
</evidence>
<dbReference type="InterPro" id="IPR023213">
    <property type="entry name" value="CAT-like_dom_sf"/>
</dbReference>
<dbReference type="AlphaFoldDB" id="D1CAN1"/>
<comment type="cofactor">
    <cofactor evidence="1 7">
        <name>(R)-lipoate</name>
        <dbReference type="ChEBI" id="CHEBI:83088"/>
    </cofactor>
</comment>
<evidence type="ECO:0000313" key="12">
    <source>
        <dbReference type="Proteomes" id="UP000002027"/>
    </source>
</evidence>
<dbReference type="InterPro" id="IPR001078">
    <property type="entry name" value="2-oxoacid_DH_actylTfrase"/>
</dbReference>
<dbReference type="PROSITE" id="PS51826">
    <property type="entry name" value="PSBD"/>
    <property type="match status" value="1"/>
</dbReference>
<comment type="subunit">
    <text evidence="3">Forms a 24-polypeptide structural core with octahedral symmetry.</text>
</comment>
<dbReference type="InterPro" id="IPR003016">
    <property type="entry name" value="2-oxoA_DH_lipoyl-BS"/>
</dbReference>
<comment type="similarity">
    <text evidence="2 7">Belongs to the 2-oxoacid dehydrogenase family.</text>
</comment>
<evidence type="ECO:0000256" key="6">
    <source>
        <dbReference type="ARBA" id="ARBA00023315"/>
    </source>
</evidence>
<dbReference type="InterPro" id="IPR050743">
    <property type="entry name" value="2-oxoacid_DH_E2_comp"/>
</dbReference>
<dbReference type="Pfam" id="PF00364">
    <property type="entry name" value="Biotin_lipoyl"/>
    <property type="match status" value="1"/>
</dbReference>
<reference evidence="11 12" key="2">
    <citation type="journal article" date="2010" name="Stand. Genomic Sci.">
        <title>Complete genome sequence of Desulfohalobium retbaense type strain (HR(100)).</title>
        <authorList>
            <person name="Spring S."/>
            <person name="Nolan M."/>
            <person name="Lapidus A."/>
            <person name="Glavina Del Rio T."/>
            <person name="Copeland A."/>
            <person name="Tice H."/>
            <person name="Cheng J.F."/>
            <person name="Lucas S."/>
            <person name="Land M."/>
            <person name="Chen F."/>
            <person name="Bruce D."/>
            <person name="Goodwin L."/>
            <person name="Pitluck S."/>
            <person name="Ivanova N."/>
            <person name="Mavromatis K."/>
            <person name="Mikhailova N."/>
            <person name="Pati A."/>
            <person name="Chen A."/>
            <person name="Palaniappan K."/>
            <person name="Hauser L."/>
            <person name="Chang Y.J."/>
            <person name="Jeffries C.D."/>
            <person name="Munk C."/>
            <person name="Kiss H."/>
            <person name="Chain P."/>
            <person name="Han C."/>
            <person name="Brettin T."/>
            <person name="Detter J.C."/>
            <person name="Schuler E."/>
            <person name="Goker M."/>
            <person name="Rohde M."/>
            <person name="Bristow J."/>
            <person name="Eisen J.A."/>
            <person name="Markowitz V."/>
            <person name="Hugenholtz P."/>
            <person name="Kyrpides N.C."/>
            <person name="Klenk H.P."/>
        </authorList>
    </citation>
    <scope>NUCLEOTIDE SEQUENCE [LARGE SCALE GENOMIC DNA]</scope>
    <source>
        <strain evidence="12">ATCC 49802 / DSM 20745 / S 6022</strain>
    </source>
</reference>
<dbReference type="Gene3D" id="2.40.50.100">
    <property type="match status" value="1"/>
</dbReference>
<dbReference type="Proteomes" id="UP000002027">
    <property type="component" value="Chromosome 2"/>
</dbReference>
<evidence type="ECO:0000259" key="10">
    <source>
        <dbReference type="PROSITE" id="PS51826"/>
    </source>
</evidence>
<evidence type="ECO:0000256" key="7">
    <source>
        <dbReference type="RuleBase" id="RU003423"/>
    </source>
</evidence>
<dbReference type="OrthoDB" id="9805770at2"/>
<keyword evidence="4 7" id="KW-0808">Transferase</keyword>
<dbReference type="eggNOG" id="COG0508">
    <property type="taxonomic scope" value="Bacteria"/>
</dbReference>
<dbReference type="FunFam" id="3.30.559.10:FF:000007">
    <property type="entry name" value="Dihydrolipoamide acetyltransferase component of pyruvate dehydrogenase complex"/>
    <property type="match status" value="1"/>
</dbReference>
<dbReference type="PANTHER" id="PTHR43178">
    <property type="entry name" value="DIHYDROLIPOAMIDE ACETYLTRANSFERASE COMPONENT OF PYRUVATE DEHYDROGENASE COMPLEX"/>
    <property type="match status" value="1"/>
</dbReference>
<accession>D1CAN1</accession>
<feature type="domain" description="Peripheral subunit-binding (PSBD)" evidence="10">
    <location>
        <begin position="134"/>
        <end position="171"/>
    </location>
</feature>
<feature type="compositionally biased region" description="Basic and acidic residues" evidence="8">
    <location>
        <begin position="122"/>
        <end position="132"/>
    </location>
</feature>
<dbReference type="KEGG" id="sti:Sthe_3475"/>
<name>D1CAN1_SPHTD</name>
<keyword evidence="12" id="KW-1185">Reference proteome</keyword>
<dbReference type="InterPro" id="IPR011053">
    <property type="entry name" value="Single_hybrid_motif"/>
</dbReference>
<dbReference type="EMBL" id="CP001824">
    <property type="protein sequence ID" value="ACZ40874.1"/>
    <property type="molecule type" value="Genomic_DNA"/>
</dbReference>
<evidence type="ECO:0000256" key="5">
    <source>
        <dbReference type="ARBA" id="ARBA00022823"/>
    </source>
</evidence>
<dbReference type="STRING" id="479434.Sthe_3475"/>
<evidence type="ECO:0000256" key="3">
    <source>
        <dbReference type="ARBA" id="ARBA00011484"/>
    </source>
</evidence>
<keyword evidence="5 7" id="KW-0450">Lipoyl</keyword>
<dbReference type="GO" id="GO:0005737">
    <property type="term" value="C:cytoplasm"/>
    <property type="evidence" value="ECO:0007669"/>
    <property type="project" value="TreeGrafter"/>
</dbReference>
<dbReference type="HOGENOM" id="CLU_016733_10_1_0"/>
<feature type="domain" description="Lipoyl-binding" evidence="9">
    <location>
        <begin position="7"/>
        <end position="82"/>
    </location>
</feature>
<protein>
    <recommendedName>
        <fullName evidence="7">Dihydrolipoamide acetyltransferase component of pyruvate dehydrogenase complex</fullName>
        <ecNumber evidence="7">2.3.1.-</ecNumber>
    </recommendedName>
</protein>
<dbReference type="InterPro" id="IPR004167">
    <property type="entry name" value="PSBD"/>
</dbReference>
<gene>
    <name evidence="11" type="ordered locus">Sthe_3475</name>
</gene>
<dbReference type="SUPFAM" id="SSF52777">
    <property type="entry name" value="CoA-dependent acyltransferases"/>
    <property type="match status" value="1"/>
</dbReference>